<dbReference type="AlphaFoldDB" id="A0A2P6SFF2"/>
<name>A0A2P6SFF2_ROSCH</name>
<proteinExistence type="predicted"/>
<protein>
    <submittedName>
        <fullName evidence="2">Uncharacterized protein</fullName>
    </submittedName>
</protein>
<dbReference type="Proteomes" id="UP000238479">
    <property type="component" value="Chromosome 1"/>
</dbReference>
<accession>A0A2P6SFF2</accession>
<evidence type="ECO:0000256" key="1">
    <source>
        <dbReference type="SAM" id="MobiDB-lite"/>
    </source>
</evidence>
<comment type="caution">
    <text evidence="2">The sequence shown here is derived from an EMBL/GenBank/DDBJ whole genome shotgun (WGS) entry which is preliminary data.</text>
</comment>
<keyword evidence="3" id="KW-1185">Reference proteome</keyword>
<feature type="region of interest" description="Disordered" evidence="1">
    <location>
        <begin position="1"/>
        <end position="21"/>
    </location>
</feature>
<evidence type="ECO:0000313" key="2">
    <source>
        <dbReference type="EMBL" id="PRQ57407.1"/>
    </source>
</evidence>
<dbReference type="EMBL" id="PDCK01000039">
    <property type="protein sequence ID" value="PRQ57407.1"/>
    <property type="molecule type" value="Genomic_DNA"/>
</dbReference>
<gene>
    <name evidence="2" type="ORF">RchiOBHm_Chr1g0348011</name>
</gene>
<dbReference type="Gramene" id="PRQ57407">
    <property type="protein sequence ID" value="PRQ57407"/>
    <property type="gene ID" value="RchiOBHm_Chr1g0348011"/>
</dbReference>
<sequence>MSQQGNSLADYQLTDPLGHSGGPREVSTLLLLHLFTYRPSDSRANFSRSRHRNSTKRRFAVCSMYYLYLHRKILVLNSSMVLDY</sequence>
<evidence type="ECO:0000313" key="3">
    <source>
        <dbReference type="Proteomes" id="UP000238479"/>
    </source>
</evidence>
<organism evidence="2 3">
    <name type="scientific">Rosa chinensis</name>
    <name type="common">China rose</name>
    <dbReference type="NCBI Taxonomy" id="74649"/>
    <lineage>
        <taxon>Eukaryota</taxon>
        <taxon>Viridiplantae</taxon>
        <taxon>Streptophyta</taxon>
        <taxon>Embryophyta</taxon>
        <taxon>Tracheophyta</taxon>
        <taxon>Spermatophyta</taxon>
        <taxon>Magnoliopsida</taxon>
        <taxon>eudicotyledons</taxon>
        <taxon>Gunneridae</taxon>
        <taxon>Pentapetalae</taxon>
        <taxon>rosids</taxon>
        <taxon>fabids</taxon>
        <taxon>Rosales</taxon>
        <taxon>Rosaceae</taxon>
        <taxon>Rosoideae</taxon>
        <taxon>Rosoideae incertae sedis</taxon>
        <taxon>Rosa</taxon>
    </lineage>
</organism>
<reference evidence="2 3" key="1">
    <citation type="journal article" date="2018" name="Nat. Genet.">
        <title>The Rosa genome provides new insights in the design of modern roses.</title>
        <authorList>
            <person name="Bendahmane M."/>
        </authorList>
    </citation>
    <scope>NUCLEOTIDE SEQUENCE [LARGE SCALE GENOMIC DNA]</scope>
    <source>
        <strain evidence="3">cv. Old Blush</strain>
    </source>
</reference>